<accession>A0AAV5LHN4</accession>
<comment type="caution">
    <text evidence="1">The sequence shown here is derived from an EMBL/GenBank/DDBJ whole genome shotgun (WGS) entry which is preliminary data.</text>
</comment>
<dbReference type="EMBL" id="BPVZ01000116">
    <property type="protein sequence ID" value="GKV36399.1"/>
    <property type="molecule type" value="Genomic_DNA"/>
</dbReference>
<dbReference type="AlphaFoldDB" id="A0AAV5LHN4"/>
<proteinExistence type="predicted"/>
<protein>
    <submittedName>
        <fullName evidence="1">Uncharacterized protein</fullName>
    </submittedName>
</protein>
<keyword evidence="2" id="KW-1185">Reference proteome</keyword>
<reference evidence="1 2" key="1">
    <citation type="journal article" date="2021" name="Commun. Biol.">
        <title>The genome of Shorea leprosula (Dipterocarpaceae) highlights the ecological relevance of drought in aseasonal tropical rainforests.</title>
        <authorList>
            <person name="Ng K.K.S."/>
            <person name="Kobayashi M.J."/>
            <person name="Fawcett J.A."/>
            <person name="Hatakeyama M."/>
            <person name="Paape T."/>
            <person name="Ng C.H."/>
            <person name="Ang C.C."/>
            <person name="Tnah L.H."/>
            <person name="Lee C.T."/>
            <person name="Nishiyama T."/>
            <person name="Sese J."/>
            <person name="O'Brien M.J."/>
            <person name="Copetti D."/>
            <person name="Mohd Noor M.I."/>
            <person name="Ong R.C."/>
            <person name="Putra M."/>
            <person name="Sireger I.Z."/>
            <person name="Indrioko S."/>
            <person name="Kosugi Y."/>
            <person name="Izuno A."/>
            <person name="Isagi Y."/>
            <person name="Lee S.L."/>
            <person name="Shimizu K.K."/>
        </authorList>
    </citation>
    <scope>NUCLEOTIDE SEQUENCE [LARGE SCALE GENOMIC DNA]</scope>
    <source>
        <strain evidence="1">214</strain>
    </source>
</reference>
<evidence type="ECO:0000313" key="1">
    <source>
        <dbReference type="EMBL" id="GKV36399.1"/>
    </source>
</evidence>
<gene>
    <name evidence="1" type="ORF">SLEP1_g44540</name>
</gene>
<sequence>MDSVTSSLTLLLEDKSVLSSFSIGVVCFSFWSSLSFSSSFSCSSSACNNKSSNYKNIVIIPLAKELLALGTMVLKPGPARPVEPVEPDPDLKTGRFHALARFANWPVLARQTRWTRSKCPARPTRRAE</sequence>
<dbReference type="Proteomes" id="UP001054252">
    <property type="component" value="Unassembled WGS sequence"/>
</dbReference>
<name>A0AAV5LHN4_9ROSI</name>
<evidence type="ECO:0000313" key="2">
    <source>
        <dbReference type="Proteomes" id="UP001054252"/>
    </source>
</evidence>
<organism evidence="1 2">
    <name type="scientific">Rubroshorea leprosula</name>
    <dbReference type="NCBI Taxonomy" id="152421"/>
    <lineage>
        <taxon>Eukaryota</taxon>
        <taxon>Viridiplantae</taxon>
        <taxon>Streptophyta</taxon>
        <taxon>Embryophyta</taxon>
        <taxon>Tracheophyta</taxon>
        <taxon>Spermatophyta</taxon>
        <taxon>Magnoliopsida</taxon>
        <taxon>eudicotyledons</taxon>
        <taxon>Gunneridae</taxon>
        <taxon>Pentapetalae</taxon>
        <taxon>rosids</taxon>
        <taxon>malvids</taxon>
        <taxon>Malvales</taxon>
        <taxon>Dipterocarpaceae</taxon>
        <taxon>Rubroshorea</taxon>
    </lineage>
</organism>